<dbReference type="PROSITE" id="PS50928">
    <property type="entry name" value="ABC_TM1"/>
    <property type="match status" value="1"/>
</dbReference>
<dbReference type="InterPro" id="IPR000515">
    <property type="entry name" value="MetI-like"/>
</dbReference>
<keyword evidence="5 7" id="KW-1133">Transmembrane helix</keyword>
<dbReference type="Pfam" id="PF19300">
    <property type="entry name" value="BPD_transp_1_N"/>
    <property type="match status" value="1"/>
</dbReference>
<dbReference type="RefSeq" id="WP_183750910.1">
    <property type="nucleotide sequence ID" value="NZ_JACICC010000002.1"/>
</dbReference>
<name>A0A7W5Z310_9HYPH</name>
<protein>
    <submittedName>
        <fullName evidence="9">Peptide/nickel transport system permease protein</fullName>
    </submittedName>
</protein>
<evidence type="ECO:0000259" key="8">
    <source>
        <dbReference type="PROSITE" id="PS50928"/>
    </source>
</evidence>
<evidence type="ECO:0000313" key="9">
    <source>
        <dbReference type="EMBL" id="MBB3808884.1"/>
    </source>
</evidence>
<proteinExistence type="inferred from homology"/>
<dbReference type="Gene3D" id="1.10.3720.10">
    <property type="entry name" value="MetI-like"/>
    <property type="match status" value="1"/>
</dbReference>
<dbReference type="AlphaFoldDB" id="A0A7W5Z310"/>
<dbReference type="Pfam" id="PF00528">
    <property type="entry name" value="BPD_transp_1"/>
    <property type="match status" value="1"/>
</dbReference>
<feature type="transmembrane region" description="Helical" evidence="7">
    <location>
        <begin position="97"/>
        <end position="120"/>
    </location>
</feature>
<comment type="similarity">
    <text evidence="7">Belongs to the binding-protein-dependent transport system permease family.</text>
</comment>
<feature type="transmembrane region" description="Helical" evidence="7">
    <location>
        <begin position="177"/>
        <end position="197"/>
    </location>
</feature>
<dbReference type="Proteomes" id="UP000537592">
    <property type="component" value="Unassembled WGS sequence"/>
</dbReference>
<feature type="domain" description="ABC transmembrane type-1" evidence="8">
    <location>
        <begin position="95"/>
        <end position="300"/>
    </location>
</feature>
<comment type="subcellular location">
    <subcellularLocation>
        <location evidence="1 7">Cell membrane</location>
        <topology evidence="1 7">Multi-pass membrane protein</topology>
    </subcellularLocation>
</comment>
<keyword evidence="3" id="KW-1003">Cell membrane</keyword>
<gene>
    <name evidence="9" type="ORF">FHS81_000954</name>
</gene>
<evidence type="ECO:0000256" key="3">
    <source>
        <dbReference type="ARBA" id="ARBA00022475"/>
    </source>
</evidence>
<reference evidence="9 10" key="1">
    <citation type="submission" date="2020-08" db="EMBL/GenBank/DDBJ databases">
        <title>Genomic Encyclopedia of Type Strains, Phase IV (KMG-IV): sequencing the most valuable type-strain genomes for metagenomic binning, comparative biology and taxonomic classification.</title>
        <authorList>
            <person name="Goeker M."/>
        </authorList>
    </citation>
    <scope>NUCLEOTIDE SEQUENCE [LARGE SCALE GENOMIC DNA]</scope>
    <source>
        <strain evidence="9 10">DSM 28760</strain>
    </source>
</reference>
<evidence type="ECO:0000256" key="1">
    <source>
        <dbReference type="ARBA" id="ARBA00004651"/>
    </source>
</evidence>
<evidence type="ECO:0000256" key="6">
    <source>
        <dbReference type="ARBA" id="ARBA00023136"/>
    </source>
</evidence>
<evidence type="ECO:0000256" key="2">
    <source>
        <dbReference type="ARBA" id="ARBA00022448"/>
    </source>
</evidence>
<feature type="transmembrane region" description="Helical" evidence="7">
    <location>
        <begin position="281"/>
        <end position="307"/>
    </location>
</feature>
<evidence type="ECO:0000313" key="10">
    <source>
        <dbReference type="Proteomes" id="UP000537592"/>
    </source>
</evidence>
<accession>A0A7W5Z310</accession>
<dbReference type="GO" id="GO:0005886">
    <property type="term" value="C:plasma membrane"/>
    <property type="evidence" value="ECO:0007669"/>
    <property type="project" value="UniProtKB-SubCell"/>
</dbReference>
<keyword evidence="6 7" id="KW-0472">Membrane</keyword>
<dbReference type="PANTHER" id="PTHR43163:SF6">
    <property type="entry name" value="DIPEPTIDE TRANSPORT SYSTEM PERMEASE PROTEIN DPPB-RELATED"/>
    <property type="match status" value="1"/>
</dbReference>
<dbReference type="SUPFAM" id="SSF161098">
    <property type="entry name" value="MetI-like"/>
    <property type="match status" value="1"/>
</dbReference>
<evidence type="ECO:0000256" key="5">
    <source>
        <dbReference type="ARBA" id="ARBA00022989"/>
    </source>
</evidence>
<dbReference type="InterPro" id="IPR035906">
    <property type="entry name" value="MetI-like_sf"/>
</dbReference>
<keyword evidence="2 7" id="KW-0813">Transport</keyword>
<feature type="transmembrane region" description="Helical" evidence="7">
    <location>
        <begin position="132"/>
        <end position="157"/>
    </location>
</feature>
<dbReference type="CDD" id="cd06261">
    <property type="entry name" value="TM_PBP2"/>
    <property type="match status" value="1"/>
</dbReference>
<comment type="caution">
    <text evidence="9">The sequence shown here is derived from an EMBL/GenBank/DDBJ whole genome shotgun (WGS) entry which is preliminary data.</text>
</comment>
<organism evidence="9 10">
    <name type="scientific">Pseudochelatococcus contaminans</name>
    <dbReference type="NCBI Taxonomy" id="1538103"/>
    <lineage>
        <taxon>Bacteria</taxon>
        <taxon>Pseudomonadati</taxon>
        <taxon>Pseudomonadota</taxon>
        <taxon>Alphaproteobacteria</taxon>
        <taxon>Hyphomicrobiales</taxon>
        <taxon>Chelatococcaceae</taxon>
        <taxon>Pseudochelatococcus</taxon>
    </lineage>
</organism>
<evidence type="ECO:0000256" key="4">
    <source>
        <dbReference type="ARBA" id="ARBA00022692"/>
    </source>
</evidence>
<dbReference type="GO" id="GO:0071916">
    <property type="term" value="F:dipeptide transmembrane transporter activity"/>
    <property type="evidence" value="ECO:0007669"/>
    <property type="project" value="TreeGrafter"/>
</dbReference>
<evidence type="ECO:0000256" key="7">
    <source>
        <dbReference type="RuleBase" id="RU363032"/>
    </source>
</evidence>
<dbReference type="PANTHER" id="PTHR43163">
    <property type="entry name" value="DIPEPTIDE TRANSPORT SYSTEM PERMEASE PROTEIN DPPB-RELATED"/>
    <property type="match status" value="1"/>
</dbReference>
<feature type="transmembrane region" description="Helical" evidence="7">
    <location>
        <begin position="235"/>
        <end position="261"/>
    </location>
</feature>
<keyword evidence="4 7" id="KW-0812">Transmembrane</keyword>
<sequence>MIRAFAAGVASLLATLLVASVVIFAAMQVLPGDPAQVMLGVNARPDTLAALREQLGLDQPLAVRYWTWVSGLLTGNPGVSHTYAVPVSDLIAARLGVSLPLAALALALAVAIGLPLGMWAAARRGRAVDRGVLIVAQLGIAVPNFWLAMLLVLLFAVTLRWLPPGGFPGWDAGAGPALLALVLPAVALALPQSAILAQVMRQSLVDVLAQDFVRTARAKGLTRGQALRRHALRNAFIPILSVLGLQFPFLLAGTIIIENVFFLPGIGRLVFQAVNQRDLIVVQSVVMLLVAIVAVVNLLVGLAYAAVDPRVRRAA</sequence>
<dbReference type="InterPro" id="IPR045621">
    <property type="entry name" value="BPD_transp_1_N"/>
</dbReference>
<dbReference type="EMBL" id="JACICC010000002">
    <property type="protein sequence ID" value="MBB3808884.1"/>
    <property type="molecule type" value="Genomic_DNA"/>
</dbReference>
<keyword evidence="10" id="KW-1185">Reference proteome</keyword>